<dbReference type="Proteomes" id="UP000887578">
    <property type="component" value="Unplaced"/>
</dbReference>
<dbReference type="SUPFAM" id="SSF54160">
    <property type="entry name" value="Chromo domain-like"/>
    <property type="match status" value="1"/>
</dbReference>
<dbReference type="SMART" id="SM00298">
    <property type="entry name" value="CHROMO"/>
    <property type="match status" value="1"/>
</dbReference>
<dbReference type="InterPro" id="IPR016197">
    <property type="entry name" value="Chromo-like_dom_sf"/>
</dbReference>
<feature type="compositionally biased region" description="Basic and acidic residues" evidence="3">
    <location>
        <begin position="70"/>
        <end position="80"/>
    </location>
</feature>
<accession>A0A914QQH3</accession>
<sequence>MISLKVIMSTNGHTFEVEKILKMRVFKNGDRKFKLRWKGFPPSYDTWEFENNLDCPDLLNAFLEKYKKEKNDNTMNKDEESTSDAEQPPYLEVPRPPALSWIYDDIYNCFKVDKKTLIVRLNDNHKLYRKYEQYDGEKEDFFRCMFCSQANSENDDEEHVYQSRAHRDDGLVYSEPHTETCQPFSFETHGIQTRLSTSVSKDIEWYYHNSFTMFELFEANNNNNAPERVKVYQEKDSYWMFIKSESNVFKCESCLKLGWTTSAKFVDGKVMTQSHHPICFIIDVPK</sequence>
<evidence type="ECO:0000259" key="4">
    <source>
        <dbReference type="PROSITE" id="PS50013"/>
    </source>
</evidence>
<evidence type="ECO:0000256" key="1">
    <source>
        <dbReference type="ARBA" id="ARBA00004123"/>
    </source>
</evidence>
<dbReference type="InterPro" id="IPR000953">
    <property type="entry name" value="Chromo/chromo_shadow_dom"/>
</dbReference>
<evidence type="ECO:0000313" key="5">
    <source>
        <dbReference type="Proteomes" id="UP000887578"/>
    </source>
</evidence>
<dbReference type="CDD" id="cd00024">
    <property type="entry name" value="CD_CSD"/>
    <property type="match status" value="1"/>
</dbReference>
<dbReference type="WBParaSite" id="PDA_v2.g6125.t1">
    <property type="protein sequence ID" value="PDA_v2.g6125.t1"/>
    <property type="gene ID" value="PDA_v2.g6125"/>
</dbReference>
<dbReference type="InterPro" id="IPR023780">
    <property type="entry name" value="Chromo_domain"/>
</dbReference>
<dbReference type="PROSITE" id="PS50013">
    <property type="entry name" value="CHROMO_2"/>
    <property type="match status" value="1"/>
</dbReference>
<evidence type="ECO:0000256" key="2">
    <source>
        <dbReference type="ARBA" id="ARBA00023242"/>
    </source>
</evidence>
<name>A0A914QQH3_9BILA</name>
<keyword evidence="2" id="KW-0539">Nucleus</keyword>
<evidence type="ECO:0000313" key="6">
    <source>
        <dbReference type="WBParaSite" id="PDA_v2.g6125.t1"/>
    </source>
</evidence>
<dbReference type="Pfam" id="PF00385">
    <property type="entry name" value="Chromo"/>
    <property type="match status" value="1"/>
</dbReference>
<feature type="region of interest" description="Disordered" evidence="3">
    <location>
        <begin position="70"/>
        <end position="91"/>
    </location>
</feature>
<dbReference type="GO" id="GO:0005634">
    <property type="term" value="C:nucleus"/>
    <property type="evidence" value="ECO:0007669"/>
    <property type="project" value="UniProtKB-SubCell"/>
</dbReference>
<evidence type="ECO:0000256" key="3">
    <source>
        <dbReference type="SAM" id="MobiDB-lite"/>
    </source>
</evidence>
<dbReference type="AlphaFoldDB" id="A0A914QQH3"/>
<comment type="subcellular location">
    <subcellularLocation>
        <location evidence="1">Nucleus</location>
    </subcellularLocation>
</comment>
<dbReference type="PANTHER" id="PTHR22812">
    <property type="entry name" value="CHROMOBOX PROTEIN"/>
    <property type="match status" value="1"/>
</dbReference>
<dbReference type="Gene3D" id="2.40.50.40">
    <property type="match status" value="1"/>
</dbReference>
<keyword evidence="5" id="KW-1185">Reference proteome</keyword>
<dbReference type="InterPro" id="IPR051219">
    <property type="entry name" value="Heterochromatin_chromo-domain"/>
</dbReference>
<organism evidence="5 6">
    <name type="scientific">Panagrolaimus davidi</name>
    <dbReference type="NCBI Taxonomy" id="227884"/>
    <lineage>
        <taxon>Eukaryota</taxon>
        <taxon>Metazoa</taxon>
        <taxon>Ecdysozoa</taxon>
        <taxon>Nematoda</taxon>
        <taxon>Chromadorea</taxon>
        <taxon>Rhabditida</taxon>
        <taxon>Tylenchina</taxon>
        <taxon>Panagrolaimomorpha</taxon>
        <taxon>Panagrolaimoidea</taxon>
        <taxon>Panagrolaimidae</taxon>
        <taxon>Panagrolaimus</taxon>
    </lineage>
</organism>
<protein>
    <submittedName>
        <fullName evidence="6">Chromo domain-containing protein</fullName>
    </submittedName>
</protein>
<proteinExistence type="predicted"/>
<reference evidence="6" key="1">
    <citation type="submission" date="2022-11" db="UniProtKB">
        <authorList>
            <consortium name="WormBaseParasite"/>
        </authorList>
    </citation>
    <scope>IDENTIFICATION</scope>
</reference>
<feature type="domain" description="Chromo" evidence="4">
    <location>
        <begin position="15"/>
        <end position="74"/>
    </location>
</feature>